<comment type="caution">
    <text evidence="2">The sequence shown here is derived from an EMBL/GenBank/DDBJ whole genome shotgun (WGS) entry which is preliminary data.</text>
</comment>
<accession>A0ABR6KSN2</accession>
<dbReference type="InterPro" id="IPR032527">
    <property type="entry name" value="DUF4959"/>
</dbReference>
<evidence type="ECO:0000313" key="3">
    <source>
        <dbReference type="Proteomes" id="UP000533637"/>
    </source>
</evidence>
<dbReference type="EMBL" id="JACHOC010000010">
    <property type="protein sequence ID" value="MBB4624500.1"/>
    <property type="molecule type" value="Genomic_DNA"/>
</dbReference>
<reference evidence="2 3" key="1">
    <citation type="submission" date="2020-08" db="EMBL/GenBank/DDBJ databases">
        <title>Genomic Encyclopedia of Type Strains, Phase IV (KMG-IV): sequencing the most valuable type-strain genomes for metagenomic binning, comparative biology and taxonomic classification.</title>
        <authorList>
            <person name="Goeker M."/>
        </authorList>
    </citation>
    <scope>NUCLEOTIDE SEQUENCE [LARGE SCALE GENOMIC DNA]</scope>
    <source>
        <strain evidence="2 3">DSM 102983</strain>
    </source>
</reference>
<gene>
    <name evidence="2" type="ORF">GGQ57_004431</name>
</gene>
<dbReference type="PROSITE" id="PS51257">
    <property type="entry name" value="PROKAR_LIPOPROTEIN"/>
    <property type="match status" value="1"/>
</dbReference>
<name>A0ABR6KSN2_9BACT</name>
<organism evidence="2 3">
    <name type="scientific">Parabacteroides faecis</name>
    <dbReference type="NCBI Taxonomy" id="1217282"/>
    <lineage>
        <taxon>Bacteria</taxon>
        <taxon>Pseudomonadati</taxon>
        <taxon>Bacteroidota</taxon>
        <taxon>Bacteroidia</taxon>
        <taxon>Bacteroidales</taxon>
        <taxon>Tannerellaceae</taxon>
        <taxon>Parabacteroides</taxon>
    </lineage>
</organism>
<protein>
    <recommendedName>
        <fullName evidence="1">DUF4959 domain-containing protein</fullName>
    </recommendedName>
</protein>
<keyword evidence="3" id="KW-1185">Reference proteome</keyword>
<feature type="domain" description="DUF4959" evidence="1">
    <location>
        <begin position="19"/>
        <end position="118"/>
    </location>
</feature>
<proteinExistence type="predicted"/>
<evidence type="ECO:0000313" key="2">
    <source>
        <dbReference type="EMBL" id="MBB4624500.1"/>
    </source>
</evidence>
<dbReference type="Proteomes" id="UP000533637">
    <property type="component" value="Unassembled WGS sequence"/>
</dbReference>
<sequence length="359" mass="39413">MKKYILFIMFISLFIYGCDDDDNNKGNIDPVTNVECTPFIGSVTLNWTNPTEADYYYTLISYQNSQGENVNKKVSKYSADTSNNVSVVVGGFTDTEEHEFVLTSYGYSGASSSSVTVKGIPLGIEKAKDYVIETVGIESASGGAKITWTNETFVGVDLIVSYLDKKNVEQVVTINATQTGAYTVTGFIAETKLTVCAVNQLDGSKSVEREFMITPTIDPDDVVYPDVEYVTFQANMNDMTLVASNPENSNEYTIVTTGGDPYIYSNGLSAAKEGSTMVFRYKSTKSIKLQIFWCTSSSGPSEANSTTIEFPAAEEWTTFEQDYTAGMVTVGWGSSGDYMRCDFGTNADVTINIRNIRFK</sequence>
<dbReference type="RefSeq" id="WP_183672128.1">
    <property type="nucleotide sequence ID" value="NZ_BMPB01000009.1"/>
</dbReference>
<dbReference type="Pfam" id="PF16323">
    <property type="entry name" value="DUF4959"/>
    <property type="match status" value="1"/>
</dbReference>
<evidence type="ECO:0000259" key="1">
    <source>
        <dbReference type="Pfam" id="PF16323"/>
    </source>
</evidence>